<dbReference type="AlphaFoldDB" id="A0A0C3FA82"/>
<evidence type="ECO:0000313" key="1">
    <source>
        <dbReference type="EMBL" id="KIM81560.1"/>
    </source>
</evidence>
<dbReference type="Proteomes" id="UP000054166">
    <property type="component" value="Unassembled WGS sequence"/>
</dbReference>
<keyword evidence="2" id="KW-1185">Reference proteome</keyword>
<dbReference type="InParanoid" id="A0A0C3FA82"/>
<sequence length="58" mass="6197">MVEGKLHVGTCSMSLRVEAGSMTAGYCSNCRRVYAVRRTGGDGRVVSGGRGEGLRNYK</sequence>
<reference evidence="1 2" key="1">
    <citation type="submission" date="2014-04" db="EMBL/GenBank/DDBJ databases">
        <authorList>
            <consortium name="DOE Joint Genome Institute"/>
            <person name="Kuo A."/>
            <person name="Tarkka M."/>
            <person name="Buscot F."/>
            <person name="Kohler A."/>
            <person name="Nagy L.G."/>
            <person name="Floudas D."/>
            <person name="Copeland A."/>
            <person name="Barry K.W."/>
            <person name="Cichocki N."/>
            <person name="Veneault-Fourrey C."/>
            <person name="LaButti K."/>
            <person name="Lindquist E.A."/>
            <person name="Lipzen A."/>
            <person name="Lundell T."/>
            <person name="Morin E."/>
            <person name="Murat C."/>
            <person name="Sun H."/>
            <person name="Tunlid A."/>
            <person name="Henrissat B."/>
            <person name="Grigoriev I.V."/>
            <person name="Hibbett D.S."/>
            <person name="Martin F."/>
            <person name="Nordberg H.P."/>
            <person name="Cantor M.N."/>
            <person name="Hua S.X."/>
        </authorList>
    </citation>
    <scope>NUCLEOTIDE SEQUENCE [LARGE SCALE GENOMIC DNA]</scope>
    <source>
        <strain evidence="1 2">F 1598</strain>
    </source>
</reference>
<reference evidence="2" key="2">
    <citation type="submission" date="2015-01" db="EMBL/GenBank/DDBJ databases">
        <title>Evolutionary Origins and Diversification of the Mycorrhizal Mutualists.</title>
        <authorList>
            <consortium name="DOE Joint Genome Institute"/>
            <consortium name="Mycorrhizal Genomics Consortium"/>
            <person name="Kohler A."/>
            <person name="Kuo A."/>
            <person name="Nagy L.G."/>
            <person name="Floudas D."/>
            <person name="Copeland A."/>
            <person name="Barry K.W."/>
            <person name="Cichocki N."/>
            <person name="Veneault-Fourrey C."/>
            <person name="LaButti K."/>
            <person name="Lindquist E.A."/>
            <person name="Lipzen A."/>
            <person name="Lundell T."/>
            <person name="Morin E."/>
            <person name="Murat C."/>
            <person name="Riley R."/>
            <person name="Ohm R."/>
            <person name="Sun H."/>
            <person name="Tunlid A."/>
            <person name="Henrissat B."/>
            <person name="Grigoriev I.V."/>
            <person name="Hibbett D.S."/>
            <person name="Martin F."/>
        </authorList>
    </citation>
    <scope>NUCLEOTIDE SEQUENCE [LARGE SCALE GENOMIC DNA]</scope>
    <source>
        <strain evidence="2">F 1598</strain>
    </source>
</reference>
<dbReference type="HOGENOM" id="CLU_3002134_0_0_1"/>
<organism evidence="1 2">
    <name type="scientific">Piloderma croceum (strain F 1598)</name>
    <dbReference type="NCBI Taxonomy" id="765440"/>
    <lineage>
        <taxon>Eukaryota</taxon>
        <taxon>Fungi</taxon>
        <taxon>Dikarya</taxon>
        <taxon>Basidiomycota</taxon>
        <taxon>Agaricomycotina</taxon>
        <taxon>Agaricomycetes</taxon>
        <taxon>Agaricomycetidae</taxon>
        <taxon>Atheliales</taxon>
        <taxon>Atheliaceae</taxon>
        <taxon>Piloderma</taxon>
    </lineage>
</organism>
<protein>
    <submittedName>
        <fullName evidence="1">Uncharacterized protein</fullName>
    </submittedName>
</protein>
<gene>
    <name evidence="1" type="ORF">PILCRDRAFT_821347</name>
</gene>
<evidence type="ECO:0000313" key="2">
    <source>
        <dbReference type="Proteomes" id="UP000054166"/>
    </source>
</evidence>
<name>A0A0C3FA82_PILCF</name>
<proteinExistence type="predicted"/>
<accession>A0A0C3FA82</accession>
<dbReference type="EMBL" id="KN832998">
    <property type="protein sequence ID" value="KIM81560.1"/>
    <property type="molecule type" value="Genomic_DNA"/>
</dbReference>